<evidence type="ECO:0000259" key="1">
    <source>
        <dbReference type="Pfam" id="PF01878"/>
    </source>
</evidence>
<dbReference type="PANTHER" id="PTHR14087">
    <property type="entry name" value="THYMOCYTE NUCLEAR PROTEIN 1"/>
    <property type="match status" value="1"/>
</dbReference>
<dbReference type="EMBL" id="JAVRRA010000717">
    <property type="protein sequence ID" value="KAK5284892.1"/>
    <property type="molecule type" value="Genomic_DNA"/>
</dbReference>
<dbReference type="InterPro" id="IPR015947">
    <property type="entry name" value="PUA-like_sf"/>
</dbReference>
<proteinExistence type="predicted"/>
<gene>
    <name evidence="2" type="ORF">LTR16_004896</name>
</gene>
<dbReference type="Pfam" id="PF01878">
    <property type="entry name" value="EVE"/>
    <property type="match status" value="1"/>
</dbReference>
<reference evidence="2 3" key="1">
    <citation type="submission" date="2023-08" db="EMBL/GenBank/DDBJ databases">
        <title>Black Yeasts Isolated from many extreme environments.</title>
        <authorList>
            <person name="Coleine C."/>
            <person name="Stajich J.E."/>
            <person name="Selbmann L."/>
        </authorList>
    </citation>
    <scope>NUCLEOTIDE SEQUENCE [LARGE SCALE GENOMIC DNA]</scope>
    <source>
        <strain evidence="2 3">CCFEE 536</strain>
    </source>
</reference>
<dbReference type="PANTHER" id="PTHR14087:SF7">
    <property type="entry name" value="THYMOCYTE NUCLEAR PROTEIN 1"/>
    <property type="match status" value="1"/>
</dbReference>
<dbReference type="SUPFAM" id="SSF88697">
    <property type="entry name" value="PUA domain-like"/>
    <property type="match status" value="1"/>
</dbReference>
<dbReference type="InterPro" id="IPR002740">
    <property type="entry name" value="EVE_domain"/>
</dbReference>
<dbReference type="Proteomes" id="UP001357485">
    <property type="component" value="Unassembled WGS sequence"/>
</dbReference>
<dbReference type="Gene3D" id="3.10.590.10">
    <property type="entry name" value="ph1033 like domains"/>
    <property type="match status" value="1"/>
</dbReference>
<evidence type="ECO:0000313" key="3">
    <source>
        <dbReference type="Proteomes" id="UP001357485"/>
    </source>
</evidence>
<comment type="caution">
    <text evidence="2">The sequence shown here is derived from an EMBL/GenBank/DDBJ whole genome shotgun (WGS) entry which is preliminary data.</text>
</comment>
<sequence>MKAGSESRNSKGANNAYTIDELKAKVGPEQWEGVRNVGARNNLQAMKKGDLAFCYAFNGKDPGTMPMELVEEASLGIAGALRYGRERRILWSE</sequence>
<evidence type="ECO:0000313" key="2">
    <source>
        <dbReference type="EMBL" id="KAK5284892.1"/>
    </source>
</evidence>
<protein>
    <recommendedName>
        <fullName evidence="1">EVE domain-containing protein</fullName>
    </recommendedName>
</protein>
<organism evidence="2 3">
    <name type="scientific">Cryomyces antarcticus</name>
    <dbReference type="NCBI Taxonomy" id="329879"/>
    <lineage>
        <taxon>Eukaryota</taxon>
        <taxon>Fungi</taxon>
        <taxon>Dikarya</taxon>
        <taxon>Ascomycota</taxon>
        <taxon>Pezizomycotina</taxon>
        <taxon>Dothideomycetes</taxon>
        <taxon>Dothideomycetes incertae sedis</taxon>
        <taxon>Cryomyces</taxon>
    </lineage>
</organism>
<name>A0ABR0M632_9PEZI</name>
<feature type="domain" description="EVE" evidence="1">
    <location>
        <begin position="14"/>
        <end position="62"/>
    </location>
</feature>
<accession>A0ABR0M632</accession>
<dbReference type="InterPro" id="IPR052181">
    <property type="entry name" value="5hmC_binding"/>
</dbReference>
<keyword evidence="3" id="KW-1185">Reference proteome</keyword>